<feature type="domain" description="Reverse transcriptase/retrotransposon-derived protein RNase H-like" evidence="4">
    <location>
        <begin position="1477"/>
        <end position="1563"/>
    </location>
</feature>
<dbReference type="EMBL" id="JALJOS010000010">
    <property type="protein sequence ID" value="KAK9833616.1"/>
    <property type="molecule type" value="Genomic_DNA"/>
</dbReference>
<dbReference type="Gene3D" id="2.40.70.10">
    <property type="entry name" value="Acid Proteases"/>
    <property type="match status" value="1"/>
</dbReference>
<dbReference type="FunFam" id="3.30.70.270:FF:000020">
    <property type="entry name" value="Transposon Tf2-6 polyprotein-like Protein"/>
    <property type="match status" value="1"/>
</dbReference>
<protein>
    <recommendedName>
        <fullName evidence="7">Reverse transcriptase/retrotransposon-derived protein RNase H-like domain-containing protein</fullName>
    </recommendedName>
</protein>
<dbReference type="CDD" id="cd01647">
    <property type="entry name" value="RT_LTR"/>
    <property type="match status" value="1"/>
</dbReference>
<keyword evidence="1" id="KW-0175">Coiled coil</keyword>
<dbReference type="Pfam" id="PF13975">
    <property type="entry name" value="gag-asp_proteas"/>
    <property type="match status" value="1"/>
</dbReference>
<accession>A0AAW1RJG6</accession>
<dbReference type="SUPFAM" id="SSF50630">
    <property type="entry name" value="Acid proteases"/>
    <property type="match status" value="1"/>
</dbReference>
<dbReference type="InterPro" id="IPR051320">
    <property type="entry name" value="Viral_Replic_Matur_Polypro"/>
</dbReference>
<name>A0AAW1RJG6_9CHLO</name>
<evidence type="ECO:0000256" key="1">
    <source>
        <dbReference type="SAM" id="Coils"/>
    </source>
</evidence>
<organism evidence="5 6">
    <name type="scientific">Apatococcus lobatus</name>
    <dbReference type="NCBI Taxonomy" id="904363"/>
    <lineage>
        <taxon>Eukaryota</taxon>
        <taxon>Viridiplantae</taxon>
        <taxon>Chlorophyta</taxon>
        <taxon>core chlorophytes</taxon>
        <taxon>Trebouxiophyceae</taxon>
        <taxon>Chlorellales</taxon>
        <taxon>Chlorellaceae</taxon>
        <taxon>Apatococcus</taxon>
    </lineage>
</organism>
<dbReference type="GO" id="GO:0009307">
    <property type="term" value="P:DNA restriction-modification system"/>
    <property type="evidence" value="ECO:0007669"/>
    <property type="project" value="InterPro"/>
</dbReference>
<dbReference type="CDD" id="cd00303">
    <property type="entry name" value="retropepsin_like"/>
    <property type="match status" value="1"/>
</dbReference>
<reference evidence="5 6" key="1">
    <citation type="journal article" date="2024" name="Nat. Commun.">
        <title>Phylogenomics reveals the evolutionary origins of lichenization in chlorophyte algae.</title>
        <authorList>
            <person name="Puginier C."/>
            <person name="Libourel C."/>
            <person name="Otte J."/>
            <person name="Skaloud P."/>
            <person name="Haon M."/>
            <person name="Grisel S."/>
            <person name="Petersen M."/>
            <person name="Berrin J.G."/>
            <person name="Delaux P.M."/>
            <person name="Dal Grande F."/>
            <person name="Keller J."/>
        </authorList>
    </citation>
    <scope>NUCLEOTIDE SEQUENCE [LARGE SCALE GENOMIC DNA]</scope>
    <source>
        <strain evidence="5 6">SAG 2145</strain>
    </source>
</reference>
<dbReference type="PANTHER" id="PTHR33064:SF37">
    <property type="entry name" value="RIBONUCLEASE H"/>
    <property type="match status" value="1"/>
</dbReference>
<dbReference type="Gene3D" id="3.10.20.370">
    <property type="match status" value="1"/>
</dbReference>
<dbReference type="InterPro" id="IPR008593">
    <property type="entry name" value="Dam_MeTrfase"/>
</dbReference>
<feature type="region of interest" description="Disordered" evidence="2">
    <location>
        <begin position="476"/>
        <end position="533"/>
    </location>
</feature>
<comment type="caution">
    <text evidence="5">The sequence shown here is derived from an EMBL/GenBank/DDBJ whole genome shotgun (WGS) entry which is preliminary data.</text>
</comment>
<feature type="domain" description="Reverse transcriptase" evidence="3">
    <location>
        <begin position="1284"/>
        <end position="1402"/>
    </location>
</feature>
<dbReference type="Pfam" id="PF05869">
    <property type="entry name" value="Dam"/>
    <property type="match status" value="1"/>
</dbReference>
<feature type="compositionally biased region" description="Basic and acidic residues" evidence="2">
    <location>
        <begin position="51"/>
        <end position="61"/>
    </location>
</feature>
<dbReference type="GO" id="GO:0009007">
    <property type="term" value="F:site-specific DNA-methyltransferase (adenine-specific) activity"/>
    <property type="evidence" value="ECO:0007669"/>
    <property type="project" value="InterPro"/>
</dbReference>
<dbReference type="Gene3D" id="3.10.10.10">
    <property type="entry name" value="HIV Type 1 Reverse Transcriptase, subunit A, domain 1"/>
    <property type="match status" value="1"/>
</dbReference>
<proteinExistence type="predicted"/>
<dbReference type="Pfam" id="PF17919">
    <property type="entry name" value="RT_RNaseH_2"/>
    <property type="match status" value="1"/>
</dbReference>
<dbReference type="InterPro" id="IPR043502">
    <property type="entry name" value="DNA/RNA_pol_sf"/>
</dbReference>
<dbReference type="InterPro" id="IPR041577">
    <property type="entry name" value="RT_RNaseH_2"/>
</dbReference>
<feature type="compositionally biased region" description="Low complexity" evidence="2">
    <location>
        <begin position="512"/>
        <end position="533"/>
    </location>
</feature>
<dbReference type="Pfam" id="PF00078">
    <property type="entry name" value="RVT_1"/>
    <property type="match status" value="1"/>
</dbReference>
<feature type="coiled-coil region" evidence="1">
    <location>
        <begin position="98"/>
        <end position="158"/>
    </location>
</feature>
<evidence type="ECO:0000259" key="3">
    <source>
        <dbReference type="Pfam" id="PF00078"/>
    </source>
</evidence>
<evidence type="ECO:0000256" key="2">
    <source>
        <dbReference type="SAM" id="MobiDB-lite"/>
    </source>
</evidence>
<dbReference type="GO" id="GO:0003677">
    <property type="term" value="F:DNA binding"/>
    <property type="evidence" value="ECO:0007669"/>
    <property type="project" value="InterPro"/>
</dbReference>
<dbReference type="PANTHER" id="PTHR33064">
    <property type="entry name" value="POL PROTEIN"/>
    <property type="match status" value="1"/>
</dbReference>
<evidence type="ECO:0000313" key="5">
    <source>
        <dbReference type="EMBL" id="KAK9833616.1"/>
    </source>
</evidence>
<dbReference type="Gene3D" id="3.30.70.270">
    <property type="match status" value="2"/>
</dbReference>
<feature type="region of interest" description="Disordered" evidence="2">
    <location>
        <begin position="619"/>
        <end position="713"/>
    </location>
</feature>
<evidence type="ECO:0008006" key="7">
    <source>
        <dbReference type="Google" id="ProtNLM"/>
    </source>
</evidence>
<feature type="compositionally biased region" description="Low complexity" evidence="2">
    <location>
        <begin position="657"/>
        <end position="674"/>
    </location>
</feature>
<gene>
    <name evidence="5" type="ORF">WJX74_000661</name>
</gene>
<sequence>MPDSHTSARPDSPPSERSVKTTSSTKHRMAGMEARERANEQRIAQLQEIIEEMKKARESRPTEPGPATTPVYVDPSGVPTVPIAHAEAVFKSKEMEAAKNVEVGVAQLQQQAEMEKQRLIVAYEEQLSNQSRAMEQRCLEWERTRHEEKQKMDALESQLAHAALHSQEAQTSLLTTQAHAHSLERTTHGMRQEGQALLEDKHRLEAHAAQLERERGAIPTHQPPAPLPGGPPAFDYPVPIAMPTPPRVAPTDLGPFLQTIAEHLTSKDDFQRREEGIKRMPKFDSKKAKADEASLWLRRLEMAARDDGWFRRNINLSGRLMSMVDDPVVRWIDGEDPGLFWSDRFTEFKAAFVKRFGRPSALAIKDFSSRKQLGDETVRSFGEGLRALALEGGMRLDDVAVKFQFENNLQEPTKSWMKMQSNGVGVNPTFDQLVEKAEQVERSLKDSAMFTALAHIQGPAPVVEQVPVPWIVADRQDHPRQHNGPRHQGGHQGGRAQGAPRYQDRRQPEIRAAQPPAQAPAQAPAPEAAGPAPMDIGMARAAIVSRPGMKFPGPGREEGPSAALSRVPEGSGKPLPGPSIWDHMQVTLRGTDFVHSLSDYHHAEIARTVAAYQPGLQPELDKAFNPERDPSKAHLTGPPRRAAQPPIPRRDQGATAPGGYKPPYGSGGASSSRPPAGPVNPSSENTASKGGDQKLGGPKPTDSRAIPESETIPRVNYAQTSMLEMASHFDLLECPVSCKGAEFMAVIDTGSSLNLMSMTQAKKLGMVQEIRETTLFFKVADGSVSEARGELRDVPLTFANLTFLLTFAVLEECCHDLLIGTSFLQETMTSLNFVTEGALLSLCDGRRRVSIPVTCLRKVPLKLDEAGPSTSQPKPPCRAATVLPHFSSVLGETSNTHRGNSIAMTNPVEAVAPYTPLELEIEALVVGQDGLGPTPGLFPGDGDNQATAPVVLSVEAAVEHKQQDRSDWAILPMHFNRLSNMYGPYSVDACADFSGFNAQCQHFWSELDDCTKQDWSGHNAWCNPPFNNVDPILHRFLECKRKAPSRTSATFILPCWEGASWWPSVMRYMRVVEYIPPWTKLFTASPTKDTDARRLMGPVRWPVIVAVCDVGPLPTKEGDQLRPEDWTPQRIHETLHALKTKEKEEEVNPVDLIHFGPELSPEQVAEAKEMFRSFPRDLWAVTNKDLAQPINVIEHVIHVTNPAPISRKGGPKSKVENEALSEWANDMREAGIIGRSTSLDCSPLVVALKKPEPPSTKPGIRVCNNFGARNDATYGDSTECPEILPSLQKLKGSRFFGSTDGKSAFHQIAVAYDSQKYTAFSVRGHGHLEYKRMPFGLKTAPATFIRAMDIIYHGANAMVVFFDDINHGNYTWEGHLEDWRDCCTRAICHNLRFSPAKTYVGYSSTVRLGYLVDEHGMRADPDKVEAIRAIVPPKDVTGMKSFLGLAGFYSPLISHYSGLSGPLHSLTAKKTDVAAAWTEEHQRCFDGIKEALIQATGLAYPDYNKRFTLTCDWQPGYVAAILSQKHITEEGLEVDRPVHFLSRKLCGYEANWPATTGEQAAVV</sequence>
<evidence type="ECO:0000313" key="6">
    <source>
        <dbReference type="Proteomes" id="UP001438707"/>
    </source>
</evidence>
<feature type="region of interest" description="Disordered" evidence="2">
    <location>
        <begin position="1"/>
        <end position="74"/>
    </location>
</feature>
<keyword evidence="6" id="KW-1185">Reference proteome</keyword>
<dbReference type="SUPFAM" id="SSF56672">
    <property type="entry name" value="DNA/RNA polymerases"/>
    <property type="match status" value="1"/>
</dbReference>
<feature type="region of interest" description="Disordered" evidence="2">
    <location>
        <begin position="547"/>
        <end position="578"/>
    </location>
</feature>
<dbReference type="Proteomes" id="UP001438707">
    <property type="component" value="Unassembled WGS sequence"/>
</dbReference>
<dbReference type="InterPro" id="IPR043128">
    <property type="entry name" value="Rev_trsase/Diguanyl_cyclase"/>
</dbReference>
<evidence type="ECO:0000259" key="4">
    <source>
        <dbReference type="Pfam" id="PF17919"/>
    </source>
</evidence>
<feature type="compositionally biased region" description="Basic and acidic residues" evidence="2">
    <location>
        <begin position="619"/>
        <end position="632"/>
    </location>
</feature>
<dbReference type="InterPro" id="IPR021109">
    <property type="entry name" value="Peptidase_aspartic_dom_sf"/>
</dbReference>
<dbReference type="InterPro" id="IPR000477">
    <property type="entry name" value="RT_dom"/>
</dbReference>